<dbReference type="InterPro" id="IPR001041">
    <property type="entry name" value="2Fe-2S_ferredoxin-type"/>
</dbReference>
<dbReference type="InterPro" id="IPR018298">
    <property type="entry name" value="Adrenodoxin_Fe-S_BS"/>
</dbReference>
<dbReference type="RefSeq" id="WP_290196609.1">
    <property type="nucleotide sequence ID" value="NZ_CP047654.1"/>
</dbReference>
<name>A0ABU2A0G8_9CORY</name>
<protein>
    <submittedName>
        <fullName evidence="8">2Fe-2S ferredoxin</fullName>
    </submittedName>
</protein>
<dbReference type="InterPro" id="IPR001055">
    <property type="entry name" value="Adrenodoxin-like"/>
</dbReference>
<dbReference type="InterPro" id="IPR036010">
    <property type="entry name" value="2Fe-2S_ferredoxin-like_sf"/>
</dbReference>
<evidence type="ECO:0000313" key="8">
    <source>
        <dbReference type="EMBL" id="MDR7330683.1"/>
    </source>
</evidence>
<evidence type="ECO:0000256" key="4">
    <source>
        <dbReference type="ARBA" id="ARBA00023004"/>
    </source>
</evidence>
<dbReference type="Gene3D" id="3.10.20.30">
    <property type="match status" value="1"/>
</dbReference>
<accession>A0ABU2A0G8</accession>
<evidence type="ECO:0000256" key="1">
    <source>
        <dbReference type="ARBA" id="ARBA00010914"/>
    </source>
</evidence>
<dbReference type="InterPro" id="IPR012675">
    <property type="entry name" value="Beta-grasp_dom_sf"/>
</dbReference>
<proteinExistence type="inferred from homology"/>
<evidence type="ECO:0000259" key="7">
    <source>
        <dbReference type="PROSITE" id="PS51085"/>
    </source>
</evidence>
<dbReference type="EMBL" id="JAVDXZ010000001">
    <property type="protein sequence ID" value="MDR7330683.1"/>
    <property type="molecule type" value="Genomic_DNA"/>
</dbReference>
<dbReference type="Pfam" id="PF00111">
    <property type="entry name" value="Fer2"/>
    <property type="match status" value="1"/>
</dbReference>
<gene>
    <name evidence="8" type="ORF">J2S39_002359</name>
</gene>
<evidence type="ECO:0000256" key="6">
    <source>
        <dbReference type="ARBA" id="ARBA00034078"/>
    </source>
</evidence>
<organism evidence="8 9">
    <name type="scientific">Corynebacterium guangdongense</name>
    <dbReference type="NCBI Taxonomy" id="1783348"/>
    <lineage>
        <taxon>Bacteria</taxon>
        <taxon>Bacillati</taxon>
        <taxon>Actinomycetota</taxon>
        <taxon>Actinomycetes</taxon>
        <taxon>Mycobacteriales</taxon>
        <taxon>Corynebacteriaceae</taxon>
        <taxon>Corynebacterium</taxon>
    </lineage>
</organism>
<dbReference type="PRINTS" id="PR00355">
    <property type="entry name" value="ADRENODOXIN"/>
</dbReference>
<sequence>MSEQNINVIDREGDAHVIPWGDDQVLMEALRDNDMPILASCGGTESCATCHVYLEKDVIEKLQPRSDDEIELLTDAEGFDADCSRLSCQVAYDEDFADITVTIAPEDE</sequence>
<comment type="similarity">
    <text evidence="1">Belongs to the adrenodoxin/putidaredoxin family.</text>
</comment>
<dbReference type="SUPFAM" id="SSF54292">
    <property type="entry name" value="2Fe-2S ferredoxin-like"/>
    <property type="match status" value="1"/>
</dbReference>
<dbReference type="PROSITE" id="PS00814">
    <property type="entry name" value="ADX"/>
    <property type="match status" value="1"/>
</dbReference>
<evidence type="ECO:0000256" key="3">
    <source>
        <dbReference type="ARBA" id="ARBA00022723"/>
    </source>
</evidence>
<comment type="cofactor">
    <cofactor evidence="6">
        <name>[2Fe-2S] cluster</name>
        <dbReference type="ChEBI" id="CHEBI:190135"/>
    </cofactor>
</comment>
<keyword evidence="4" id="KW-0408">Iron</keyword>
<comment type="caution">
    <text evidence="8">The sequence shown here is derived from an EMBL/GenBank/DDBJ whole genome shotgun (WGS) entry which is preliminary data.</text>
</comment>
<reference evidence="8" key="1">
    <citation type="submission" date="2023-07" db="EMBL/GenBank/DDBJ databases">
        <title>Sequencing the genomes of 1000 actinobacteria strains.</title>
        <authorList>
            <person name="Klenk H.-P."/>
        </authorList>
    </citation>
    <scope>NUCLEOTIDE SEQUENCE</scope>
    <source>
        <strain evidence="8">DSM 107476</strain>
    </source>
</reference>
<keyword evidence="5" id="KW-0411">Iron-sulfur</keyword>
<dbReference type="Proteomes" id="UP001180840">
    <property type="component" value="Unassembled WGS sequence"/>
</dbReference>
<keyword evidence="3" id="KW-0479">Metal-binding</keyword>
<dbReference type="PROSITE" id="PS51085">
    <property type="entry name" value="2FE2S_FER_2"/>
    <property type="match status" value="1"/>
</dbReference>
<evidence type="ECO:0000313" key="9">
    <source>
        <dbReference type="Proteomes" id="UP001180840"/>
    </source>
</evidence>
<feature type="domain" description="2Fe-2S ferredoxin-type" evidence="7">
    <location>
        <begin position="4"/>
        <end position="107"/>
    </location>
</feature>
<dbReference type="PANTHER" id="PTHR23426">
    <property type="entry name" value="FERREDOXIN/ADRENODOXIN"/>
    <property type="match status" value="1"/>
</dbReference>
<keyword evidence="2" id="KW-0001">2Fe-2S</keyword>
<evidence type="ECO:0000256" key="2">
    <source>
        <dbReference type="ARBA" id="ARBA00022714"/>
    </source>
</evidence>
<dbReference type="CDD" id="cd00207">
    <property type="entry name" value="fer2"/>
    <property type="match status" value="1"/>
</dbReference>
<evidence type="ECO:0000256" key="5">
    <source>
        <dbReference type="ARBA" id="ARBA00023014"/>
    </source>
</evidence>
<keyword evidence="9" id="KW-1185">Reference proteome</keyword>
<dbReference type="PANTHER" id="PTHR23426:SF65">
    <property type="entry name" value="FERREDOXIN-2, MITOCHONDRIAL"/>
    <property type="match status" value="1"/>
</dbReference>